<evidence type="ECO:0000313" key="1">
    <source>
        <dbReference type="EMBL" id="KAK4813643.1"/>
    </source>
</evidence>
<evidence type="ECO:0000313" key="2">
    <source>
        <dbReference type="Proteomes" id="UP001333110"/>
    </source>
</evidence>
<accession>A0AAN7MP26</accession>
<gene>
    <name evidence="1" type="ORF">QYF61_014942</name>
</gene>
<reference evidence="1 2" key="1">
    <citation type="journal article" date="2023" name="J. Hered.">
        <title>Chromosome-level genome of the wood stork (Mycteria americana) provides insight into avian chromosome evolution.</title>
        <authorList>
            <person name="Flamio R. Jr."/>
            <person name="Ramstad K.M."/>
        </authorList>
    </citation>
    <scope>NUCLEOTIDE SEQUENCE [LARGE SCALE GENOMIC DNA]</scope>
    <source>
        <strain evidence="1">JAX WOST 10</strain>
    </source>
</reference>
<protein>
    <submittedName>
        <fullName evidence="1">Uncharacterized protein</fullName>
    </submittedName>
</protein>
<keyword evidence="2" id="KW-1185">Reference proteome</keyword>
<dbReference type="AlphaFoldDB" id="A0AAN7MP26"/>
<dbReference type="EMBL" id="JAUNZN010000012">
    <property type="protein sequence ID" value="KAK4813643.1"/>
    <property type="molecule type" value="Genomic_DNA"/>
</dbReference>
<sequence>MSRKCDDNFACLGIIGAARWLRGARAEVDEGSEKVLCGLPLEVDECLRWEEHLRAEEQRLPMSRKRHGNFACLGIVGATSDENHSVRLWNQHGAGEVPRLGGVSPCTDKGSLKARCGMKRPGGYYKANEALTCSVDGGRAADIVYLDCSEAFDSFPQLPSGILLCSGVDNWLFGSMGKWVTGHHPQRMVANSSL</sequence>
<name>A0AAN7MP26_MYCAM</name>
<organism evidence="1 2">
    <name type="scientific">Mycteria americana</name>
    <name type="common">Wood stork</name>
    <dbReference type="NCBI Taxonomy" id="33587"/>
    <lineage>
        <taxon>Eukaryota</taxon>
        <taxon>Metazoa</taxon>
        <taxon>Chordata</taxon>
        <taxon>Craniata</taxon>
        <taxon>Vertebrata</taxon>
        <taxon>Euteleostomi</taxon>
        <taxon>Archelosauria</taxon>
        <taxon>Archosauria</taxon>
        <taxon>Dinosauria</taxon>
        <taxon>Saurischia</taxon>
        <taxon>Theropoda</taxon>
        <taxon>Coelurosauria</taxon>
        <taxon>Aves</taxon>
        <taxon>Neognathae</taxon>
        <taxon>Neoaves</taxon>
        <taxon>Aequornithes</taxon>
        <taxon>Ciconiiformes</taxon>
        <taxon>Ciconiidae</taxon>
        <taxon>Mycteria</taxon>
    </lineage>
</organism>
<proteinExistence type="predicted"/>
<comment type="caution">
    <text evidence="1">The sequence shown here is derived from an EMBL/GenBank/DDBJ whole genome shotgun (WGS) entry which is preliminary data.</text>
</comment>
<dbReference type="Proteomes" id="UP001333110">
    <property type="component" value="Unassembled WGS sequence"/>
</dbReference>